<keyword evidence="2" id="KW-0808">Transferase</keyword>
<keyword evidence="3" id="KW-1185">Reference proteome</keyword>
<dbReference type="PANTHER" id="PTHR11139">
    <property type="entry name" value="ATAXIA TELANGIECTASIA MUTATED ATM -RELATED"/>
    <property type="match status" value="1"/>
</dbReference>
<dbReference type="GO" id="GO:0005634">
    <property type="term" value="C:nucleus"/>
    <property type="evidence" value="ECO:0007669"/>
    <property type="project" value="TreeGrafter"/>
</dbReference>
<feature type="non-terminal residue" evidence="2">
    <location>
        <position position="1"/>
    </location>
</feature>
<dbReference type="AlphaFoldDB" id="A0A7T8KIU1"/>
<evidence type="ECO:0000256" key="1">
    <source>
        <dbReference type="SAM" id="MobiDB-lite"/>
    </source>
</evidence>
<dbReference type="SUPFAM" id="SSF48371">
    <property type="entry name" value="ARM repeat"/>
    <property type="match status" value="1"/>
</dbReference>
<gene>
    <name evidence="2" type="ORF">FKW44_001465</name>
</gene>
<accession>A0A7T8KIU1</accession>
<evidence type="ECO:0000313" key="3">
    <source>
        <dbReference type="Proteomes" id="UP000595437"/>
    </source>
</evidence>
<dbReference type="InterPro" id="IPR050517">
    <property type="entry name" value="DDR_Repair_Kinase"/>
</dbReference>
<dbReference type="InterPro" id="IPR016024">
    <property type="entry name" value="ARM-type_fold"/>
</dbReference>
<dbReference type="EMBL" id="CP045890">
    <property type="protein sequence ID" value="QQP56712.1"/>
    <property type="molecule type" value="Genomic_DNA"/>
</dbReference>
<dbReference type="GO" id="GO:0031931">
    <property type="term" value="C:TORC1 complex"/>
    <property type="evidence" value="ECO:0007669"/>
    <property type="project" value="TreeGrafter"/>
</dbReference>
<dbReference type="PANTHER" id="PTHR11139:SF9">
    <property type="entry name" value="SERINE_THREONINE-PROTEIN KINASE MTOR"/>
    <property type="match status" value="1"/>
</dbReference>
<dbReference type="Gene3D" id="1.25.10.10">
    <property type="entry name" value="Leucine-rich Repeat Variant"/>
    <property type="match status" value="1"/>
</dbReference>
<dbReference type="GO" id="GO:0004674">
    <property type="term" value="F:protein serine/threonine kinase activity"/>
    <property type="evidence" value="ECO:0007669"/>
    <property type="project" value="TreeGrafter"/>
</dbReference>
<sequence length="630" mass="69829">ANLRSDFINSLVKKSFEWLSNPNDRNDLKWYAAVLILREIAICEPTFFFQMSPHSSISSSSPSGIPSPSYGTGLIVTAQRETTKQSRRQYQSWYSDCYAAVLKGLDAQQQQGKSSVNREDRIDGSLLVLSELLRCSNAEWERINRDLESIIRDPESNRQPSEHPSKSMATSVRKYIHRSSSHAHHTSFSSSFSASQIPYNWFGSVAPGKENVAESAICRQLLLEHYDEICSLVLNTASGSYKNNHIQNTLHLVLPKLAAFQRDKFVIRYLSDTMRYLDHLLQGKESRFDAFISIGLLAVATGSDIKKHLSHTLFVIKQGLPPAGKEASLKKRSTALDPAIFANISMLARAVKGAVKNDVAPMLDSMFSVGLSPSLTMALHELARHIPSLKKEIADGLLKILSLILMQVPFRHPGTPLNSAGANSPPPPLDPPPSTASVVLGLRTLGTFDFEGHSLLQFVRHCADTYLYKIEKEVRLEAVKTCSSLLKGTLLNLGGRHSPTVMSTINDVLAKLLTVGITDSDPEVRSVVMEYLDECFDFHLAQAENLSALFVALNDEQFEIRELAICIIGRLSSLNPAYIMPSLRKTLIQLLTEMEYSGIGRNKEQSARILGQLVSNAPKLVIPYVTPILK</sequence>
<protein>
    <submittedName>
        <fullName evidence="2">Serine/threonine-protein kinase TOR</fullName>
    </submittedName>
</protein>
<dbReference type="InterPro" id="IPR011989">
    <property type="entry name" value="ARM-like"/>
</dbReference>
<dbReference type="GO" id="GO:0016242">
    <property type="term" value="P:negative regulation of macroautophagy"/>
    <property type="evidence" value="ECO:0007669"/>
    <property type="project" value="TreeGrafter"/>
</dbReference>
<dbReference type="GO" id="GO:0031932">
    <property type="term" value="C:TORC2 complex"/>
    <property type="evidence" value="ECO:0007669"/>
    <property type="project" value="TreeGrafter"/>
</dbReference>
<keyword evidence="2" id="KW-0418">Kinase</keyword>
<organism evidence="2 3">
    <name type="scientific">Caligus rogercresseyi</name>
    <name type="common">Sea louse</name>
    <dbReference type="NCBI Taxonomy" id="217165"/>
    <lineage>
        <taxon>Eukaryota</taxon>
        <taxon>Metazoa</taxon>
        <taxon>Ecdysozoa</taxon>
        <taxon>Arthropoda</taxon>
        <taxon>Crustacea</taxon>
        <taxon>Multicrustacea</taxon>
        <taxon>Hexanauplia</taxon>
        <taxon>Copepoda</taxon>
        <taxon>Siphonostomatoida</taxon>
        <taxon>Caligidae</taxon>
        <taxon>Caligus</taxon>
    </lineage>
</organism>
<dbReference type="GO" id="GO:0005737">
    <property type="term" value="C:cytoplasm"/>
    <property type="evidence" value="ECO:0007669"/>
    <property type="project" value="TreeGrafter"/>
</dbReference>
<reference evidence="3" key="1">
    <citation type="submission" date="2021-01" db="EMBL/GenBank/DDBJ databases">
        <title>Caligus Genome Assembly.</title>
        <authorList>
            <person name="Gallardo-Escarate C."/>
        </authorList>
    </citation>
    <scope>NUCLEOTIDE SEQUENCE [LARGE SCALE GENOMIC DNA]</scope>
</reference>
<dbReference type="GO" id="GO:0038202">
    <property type="term" value="P:TORC1 signaling"/>
    <property type="evidence" value="ECO:0007669"/>
    <property type="project" value="TreeGrafter"/>
</dbReference>
<feature type="compositionally biased region" description="Basic and acidic residues" evidence="1">
    <location>
        <begin position="151"/>
        <end position="165"/>
    </location>
</feature>
<name>A0A7T8KIU1_CALRO</name>
<dbReference type="OrthoDB" id="7286816at2759"/>
<feature type="non-terminal residue" evidence="2">
    <location>
        <position position="630"/>
    </location>
</feature>
<evidence type="ECO:0000313" key="2">
    <source>
        <dbReference type="EMBL" id="QQP56712.1"/>
    </source>
</evidence>
<dbReference type="Proteomes" id="UP000595437">
    <property type="component" value="Chromosome 1"/>
</dbReference>
<proteinExistence type="predicted"/>
<feature type="region of interest" description="Disordered" evidence="1">
    <location>
        <begin position="151"/>
        <end position="174"/>
    </location>
</feature>